<dbReference type="RefSeq" id="WP_308218929.1">
    <property type="nucleotide sequence ID" value="NZ_JANLFC010000132.1"/>
</dbReference>
<dbReference type="PANTHER" id="PTHR30411:SF0">
    <property type="entry name" value="CYS-TRNA(PRO)_CYS-TRNA(CYS) DEACYLASE YBAK"/>
    <property type="match status" value="1"/>
</dbReference>
<accession>A0AAW5MIQ6</accession>
<gene>
    <name evidence="2" type="ORF">NS965_23855</name>
</gene>
<dbReference type="Gene3D" id="3.90.960.10">
    <property type="entry name" value="YbaK/aminoacyl-tRNA synthetase-associated domain"/>
    <property type="match status" value="1"/>
</dbReference>
<dbReference type="GO" id="GO:0002161">
    <property type="term" value="F:aminoacyl-tRNA deacylase activity"/>
    <property type="evidence" value="ECO:0007669"/>
    <property type="project" value="InterPro"/>
</dbReference>
<evidence type="ECO:0000259" key="1">
    <source>
        <dbReference type="Pfam" id="PF04073"/>
    </source>
</evidence>
<feature type="domain" description="YbaK/aminoacyl-tRNA synthetase-associated" evidence="1">
    <location>
        <begin position="1"/>
        <end position="66"/>
    </location>
</feature>
<dbReference type="PANTHER" id="PTHR30411">
    <property type="entry name" value="CYTOPLASMIC PROTEIN"/>
    <property type="match status" value="1"/>
</dbReference>
<organism evidence="2 3">
    <name type="scientific">Aeromonas veronii</name>
    <dbReference type="NCBI Taxonomy" id="654"/>
    <lineage>
        <taxon>Bacteria</taxon>
        <taxon>Pseudomonadati</taxon>
        <taxon>Pseudomonadota</taxon>
        <taxon>Gammaproteobacteria</taxon>
        <taxon>Aeromonadales</taxon>
        <taxon>Aeromonadaceae</taxon>
        <taxon>Aeromonas</taxon>
    </lineage>
</organism>
<dbReference type="Pfam" id="PF04073">
    <property type="entry name" value="tRNA_edit"/>
    <property type="match status" value="1"/>
</dbReference>
<evidence type="ECO:0000313" key="2">
    <source>
        <dbReference type="EMBL" id="MCR4451424.1"/>
    </source>
</evidence>
<dbReference type="SUPFAM" id="SSF55826">
    <property type="entry name" value="YbaK/ProRS associated domain"/>
    <property type="match status" value="1"/>
</dbReference>
<name>A0AAW5MIQ6_AERVE</name>
<dbReference type="InterPro" id="IPR007214">
    <property type="entry name" value="YbaK/aa-tRNA-synth-assoc-dom"/>
</dbReference>
<reference evidence="2" key="1">
    <citation type="submission" date="2022-08" db="EMBL/GenBank/DDBJ databases">
        <title>A global survey of hypervirulent Aeromonas hydrophila identified this emerging pathogen in farmed fish in the lower Mekong River basin.</title>
        <authorList>
            <person name="Xu T."/>
            <person name="Rasmussen-Ivey C.R."/>
            <person name="Moen F.S."/>
            <person name="Fernandez Bravo A."/>
            <person name="Lamy B."/>
            <person name="Beaz-Hidalgo R."/>
            <person name="Khan C.D."/>
            <person name="Castro Escarpulli G."/>
            <person name="Yasin I.S.M."/>
            <person name="Figueras M.J."/>
            <person name="Azzam Sayuti M."/>
            <person name="Karim M.M."/>
            <person name="Alam K.M."/>
            <person name="Le T.T.T."/>
            <person name="Thao N.H.P."/>
            <person name="Addo S."/>
            <person name="Duodu S."/>
            <person name="Ali S."/>
            <person name="Mey S."/>
            <person name="Somony T."/>
            <person name="Liles M.R."/>
        </authorList>
    </citation>
    <scope>NUCLEOTIDE SEQUENCE</scope>
    <source>
        <strain evidence="2">0.14</strain>
    </source>
</reference>
<protein>
    <submittedName>
        <fullName evidence="2">Cys-tRNA(Pro) deacylase</fullName>
    </submittedName>
</protein>
<dbReference type="EMBL" id="JANLFC010000132">
    <property type="protein sequence ID" value="MCR4451424.1"/>
    <property type="molecule type" value="Genomic_DNA"/>
</dbReference>
<dbReference type="AlphaFoldDB" id="A0AAW5MIQ6"/>
<sequence length="79" mass="8402">KKVEMMKPAEAEKLTGYKVGGISPLAQKKLLPTVLDDSAMAFDEILVSGGKRGLSVGVAPGDMVRLMNWIAAPIGDHHD</sequence>
<dbReference type="InterPro" id="IPR036754">
    <property type="entry name" value="YbaK/aa-tRNA-synt-asso_dom_sf"/>
</dbReference>
<proteinExistence type="predicted"/>
<feature type="non-terminal residue" evidence="2">
    <location>
        <position position="1"/>
    </location>
</feature>
<dbReference type="Proteomes" id="UP001204061">
    <property type="component" value="Unassembled WGS sequence"/>
</dbReference>
<evidence type="ECO:0000313" key="3">
    <source>
        <dbReference type="Proteomes" id="UP001204061"/>
    </source>
</evidence>
<comment type="caution">
    <text evidence="2">The sequence shown here is derived from an EMBL/GenBank/DDBJ whole genome shotgun (WGS) entry which is preliminary data.</text>
</comment>